<dbReference type="Proteomes" id="UP000594263">
    <property type="component" value="Unplaced"/>
</dbReference>
<protein>
    <recommendedName>
        <fullName evidence="3">DUF4378 domain-containing protein</fullName>
    </recommendedName>
</protein>
<name>A0A7N0VBT0_KALFE</name>
<evidence type="ECO:0000313" key="2">
    <source>
        <dbReference type="Proteomes" id="UP000594263"/>
    </source>
</evidence>
<organism evidence="1 2">
    <name type="scientific">Kalanchoe fedtschenkoi</name>
    <name type="common">Lavender scallops</name>
    <name type="synonym">South American air plant</name>
    <dbReference type="NCBI Taxonomy" id="63787"/>
    <lineage>
        <taxon>Eukaryota</taxon>
        <taxon>Viridiplantae</taxon>
        <taxon>Streptophyta</taxon>
        <taxon>Embryophyta</taxon>
        <taxon>Tracheophyta</taxon>
        <taxon>Spermatophyta</taxon>
        <taxon>Magnoliopsida</taxon>
        <taxon>eudicotyledons</taxon>
        <taxon>Gunneridae</taxon>
        <taxon>Pentapetalae</taxon>
        <taxon>Saxifragales</taxon>
        <taxon>Crassulaceae</taxon>
        <taxon>Kalanchoe</taxon>
    </lineage>
</organism>
<evidence type="ECO:0008006" key="3">
    <source>
        <dbReference type="Google" id="ProtNLM"/>
    </source>
</evidence>
<sequence>MEPALCKSSVIERLMGLDSPPTSQPIQKQRGVFSDNYLKKMSSTGIGIKQPVFERCITWMEVDPPVSGDSFDVSTYSSAKHRFNIRGHHLSDHRPSPEFTEVIGDYGRDVPVSPHHHRSDFSEPSNYFYSELKKKQSRDTRRLSLSPYSLSNSKGNMCHSPVKSYAELHQFNSSRLVQSLEVFLSGNRSQAHISACSDDSERNSNMNNLPSSKLRHRMHVDPEKEVASHPRRIKQDVKLSNSKVKTRYSREQAESIAVAPLFQSHLGHQRMRHKTQSSNFEDPCLRALQAIKHSRRTWKMLKYGHEGAATSNICIKSSKELSSLSCSEPKYECSIDQVKAAGKNSTILNSLADNGRDSGSDYCFSLEIGYEKECSDINMSDATLAHPNGPVTDSAFTNVDFMKENDIRLMNMLSEIKKLSPLGATMAVADQIPSYARLGCKKQESIPALPDIAMGALLSFESLSPRSSEEACQRSPVSVLESSSNAVALSDSDHFKYVSAELQELRLQLQLLGTEFAEGFSGADEIKDSPLVTDLRWLELGADIEAIGSELEGLLMDELIEDFICT</sequence>
<dbReference type="PANTHER" id="PTHR46836:SF7">
    <property type="entry name" value="PHOSPHATIDYLINOSITOL N-ACETYGLUCOSAMINLYTRANSFERASE SUBUNIT P-LIKE PROTEIN"/>
    <property type="match status" value="1"/>
</dbReference>
<reference evidence="1" key="1">
    <citation type="submission" date="2021-01" db="UniProtKB">
        <authorList>
            <consortium name="EnsemblPlants"/>
        </authorList>
    </citation>
    <scope>IDENTIFICATION</scope>
</reference>
<evidence type="ECO:0000313" key="1">
    <source>
        <dbReference type="EnsemblPlants" id="Kaladp0494s0001.1.v1.1"/>
    </source>
</evidence>
<dbReference type="PANTHER" id="PTHR46836">
    <property type="entry name" value="AFADIN"/>
    <property type="match status" value="1"/>
</dbReference>
<keyword evidence="2" id="KW-1185">Reference proteome</keyword>
<proteinExistence type="predicted"/>
<dbReference type="Gramene" id="Kaladp0494s0001.1.v1.1">
    <property type="protein sequence ID" value="Kaladp0494s0001.1.v1.1"/>
    <property type="gene ID" value="Kaladp0494s0001.v1.1"/>
</dbReference>
<accession>A0A7N0VBT0</accession>
<dbReference type="AlphaFoldDB" id="A0A7N0VBT0"/>
<dbReference type="EnsemblPlants" id="Kaladp0494s0001.1.v1.1">
    <property type="protein sequence ID" value="Kaladp0494s0001.1.v1.1"/>
    <property type="gene ID" value="Kaladp0494s0001.v1.1"/>
</dbReference>